<keyword evidence="1" id="KW-0812">Transmembrane</keyword>
<protein>
    <submittedName>
        <fullName evidence="2">Env-like protein</fullName>
    </submittedName>
</protein>
<evidence type="ECO:0000256" key="1">
    <source>
        <dbReference type="SAM" id="Phobius"/>
    </source>
</evidence>
<proteinExistence type="predicted"/>
<keyword evidence="1" id="KW-0472">Membrane</keyword>
<sequence length="197" mass="21738">METFATCLETSSSLSCFLVLWYACSTLTLSVSEGKVNLKGLDLWFVADSLSWLMLPNLLVSEGLCVALISFMISMTRLSSFNLASSVDKEVFSGALNMIRLHRLLSLSSISSLWSLFLASSIFMTSSVLLNCGFSFLCSLLISLILLIISSVKFPFWMFVTLFSISPILDFSCSTSHSSFSIPPRNFDAALLQDLEQ</sequence>
<feature type="transmembrane region" description="Helical" evidence="1">
    <location>
        <begin position="104"/>
        <end position="122"/>
    </location>
</feature>
<feature type="transmembrane region" description="Helical" evidence="1">
    <location>
        <begin position="12"/>
        <end position="32"/>
    </location>
</feature>
<keyword evidence="1" id="KW-1133">Transmembrane helix</keyword>
<evidence type="ECO:0000313" key="2">
    <source>
        <dbReference type="EMBL" id="AQN68901.1"/>
    </source>
</evidence>
<accession>A0A1S5V2N1</accession>
<dbReference type="AlphaFoldDB" id="A0A1S5V2N1"/>
<reference evidence="2" key="1">
    <citation type="journal article" date="2016" name="Biol. Bull.">
        <title>A Preliminary Molecular and Phylogenetic Analysis of the Genome of a Novel Endogenous Retrovirus in the Sea Slug Elysia chlorotica.</title>
        <authorList>
            <person name="Pierce S.K."/>
            <person name="Mahadevan P."/>
            <person name="Massey S.E."/>
            <person name="Middlebrooks M.L."/>
        </authorList>
    </citation>
    <scope>NUCLEOTIDE SEQUENCE</scope>
    <source>
        <strain evidence="2">Tampa 2006</strain>
    </source>
</reference>
<dbReference type="EMBL" id="KY115607">
    <property type="protein sequence ID" value="AQN68901.1"/>
    <property type="molecule type" value="Genomic_DNA"/>
</dbReference>
<feature type="transmembrane region" description="Helical" evidence="1">
    <location>
        <begin position="52"/>
        <end position="73"/>
    </location>
</feature>
<name>A0A1S5V2N1_ELYCH</name>
<organism evidence="2">
    <name type="scientific">Elysia chlorotica</name>
    <name type="common">Eastern emerald elysia</name>
    <name type="synonym">Sea slug</name>
    <dbReference type="NCBI Taxonomy" id="188477"/>
    <lineage>
        <taxon>Eukaryota</taxon>
        <taxon>Metazoa</taxon>
        <taxon>Spiralia</taxon>
        <taxon>Lophotrochozoa</taxon>
        <taxon>Mollusca</taxon>
        <taxon>Gastropoda</taxon>
        <taxon>Heterobranchia</taxon>
        <taxon>Euthyneura</taxon>
        <taxon>Panpulmonata</taxon>
        <taxon>Sacoglossa</taxon>
        <taxon>Placobranchoidea</taxon>
        <taxon>Plakobranchidae</taxon>
        <taxon>Elysia</taxon>
    </lineage>
</organism>